<accession>A0AAI8DJG5</accession>
<gene>
    <name evidence="2" type="ORF">CEP64_08500</name>
</gene>
<keyword evidence="1" id="KW-0812">Transmembrane</keyword>
<evidence type="ECO:0000256" key="1">
    <source>
        <dbReference type="SAM" id="Phobius"/>
    </source>
</evidence>
<feature type="transmembrane region" description="Helical" evidence="1">
    <location>
        <begin position="9"/>
        <end position="27"/>
    </location>
</feature>
<feature type="transmembrane region" description="Helical" evidence="1">
    <location>
        <begin position="39"/>
        <end position="58"/>
    </location>
</feature>
<sequence length="68" mass="8137">MKRKINKTGILVCLIYCFVMYFILSMYDQHVSNHVNNTHYVLLPIGVVIIKIIFEYIIKKDIFDKEQK</sequence>
<keyword evidence="1" id="KW-0472">Membrane</keyword>
<proteinExistence type="predicted"/>
<reference evidence="3" key="1">
    <citation type="submission" date="2017-06" db="EMBL/GenBank/DDBJ databases">
        <title>FDA dAtabase for Regulatory Grade micrObial Sequences (FDA-ARGOS): Supporting development and validation of Infectious Disease Dx tests.</title>
        <authorList>
            <person name="Goldberg B."/>
            <person name="Campos J."/>
            <person name="Tallon L."/>
            <person name="Sadzewicz L."/>
            <person name="Sengamalay N."/>
            <person name="Ott S."/>
            <person name="Godinez A."/>
            <person name="Nagaraj S."/>
            <person name="Vavikolanu K."/>
            <person name="Nadendla S."/>
            <person name="George J."/>
            <person name="Geyer C."/>
            <person name="Sichtig H."/>
        </authorList>
    </citation>
    <scope>NUCLEOTIDE SEQUENCE [LARGE SCALE GENOMIC DNA]</scope>
    <source>
        <strain evidence="3">FDAARGOS_285</strain>
    </source>
</reference>
<dbReference type="AlphaFoldDB" id="A0AAI8DJG5"/>
<organism evidence="2 3">
    <name type="scientific">Mammaliicoccus sciuri</name>
    <name type="common">Staphylococcus sciuri</name>
    <dbReference type="NCBI Taxonomy" id="1296"/>
    <lineage>
        <taxon>Bacteria</taxon>
        <taxon>Bacillati</taxon>
        <taxon>Bacillota</taxon>
        <taxon>Bacilli</taxon>
        <taxon>Bacillales</taxon>
        <taxon>Staphylococcaceae</taxon>
        <taxon>Mammaliicoccus</taxon>
    </lineage>
</organism>
<protein>
    <submittedName>
        <fullName evidence="2">Uncharacterized protein</fullName>
    </submittedName>
</protein>
<evidence type="ECO:0000313" key="2">
    <source>
        <dbReference type="EMBL" id="ASE34623.1"/>
    </source>
</evidence>
<dbReference type="EMBL" id="CP022046">
    <property type="protein sequence ID" value="ASE34623.1"/>
    <property type="molecule type" value="Genomic_DNA"/>
</dbReference>
<keyword evidence="1" id="KW-1133">Transmembrane helix</keyword>
<dbReference type="KEGG" id="sscu:CEP64_08500"/>
<name>A0AAI8DJG5_MAMSC</name>
<evidence type="ECO:0000313" key="3">
    <source>
        <dbReference type="Proteomes" id="UP000197058"/>
    </source>
</evidence>
<dbReference type="Proteomes" id="UP000197058">
    <property type="component" value="Chromosome"/>
</dbReference>